<dbReference type="AlphaFoldDB" id="A0A382GUD2"/>
<evidence type="ECO:0000313" key="1">
    <source>
        <dbReference type="EMBL" id="SVB78698.1"/>
    </source>
</evidence>
<reference evidence="1" key="1">
    <citation type="submission" date="2018-05" db="EMBL/GenBank/DDBJ databases">
        <authorList>
            <person name="Lanie J.A."/>
            <person name="Ng W.-L."/>
            <person name="Kazmierczak K.M."/>
            <person name="Andrzejewski T.M."/>
            <person name="Davidsen T.M."/>
            <person name="Wayne K.J."/>
            <person name="Tettelin H."/>
            <person name="Glass J.I."/>
            <person name="Rusch D."/>
            <person name="Podicherti R."/>
            <person name="Tsui H.-C.T."/>
            <person name="Winkler M.E."/>
        </authorList>
    </citation>
    <scope>NUCLEOTIDE SEQUENCE</scope>
</reference>
<gene>
    <name evidence="1" type="ORF">METZ01_LOCUS231552</name>
</gene>
<accession>A0A382GUD2</accession>
<protein>
    <submittedName>
        <fullName evidence="1">Uncharacterized protein</fullName>
    </submittedName>
</protein>
<sequence>MVDTIRLIIKGLKIDSNRCEKLTWTDYPGRDSMKCKYNACICKFITGDKEAHGSTFKVEGGLYKIIGGPKYQFFHTVFPRVLNPRHNLNPYNKDQAKLALNKLYNSLCEDGIELELENSLLSRVDLFKNIYLNHPFESYTPLFETLRASRLKKLPHESSWYFNNTLRSIVIYDKKGQMKDTQNIEKSNTSIVRFEYRMKKRQKCKNDLPFDTFGELIDGWDSLPSIYHKLMTEFIFKSADKYSVKKCDAKSDLDELIWFHDNFSRRWFEKYLLVNGASKVMEKVGDIDLVHRELIDNSLSSYPMRQIKILNSYLLMNGEKSEYGASVREMYDEIRSELLKPVADYLDESEMIP</sequence>
<dbReference type="EMBL" id="UINC01057490">
    <property type="protein sequence ID" value="SVB78698.1"/>
    <property type="molecule type" value="Genomic_DNA"/>
</dbReference>
<name>A0A382GUD2_9ZZZZ</name>
<organism evidence="1">
    <name type="scientific">marine metagenome</name>
    <dbReference type="NCBI Taxonomy" id="408172"/>
    <lineage>
        <taxon>unclassified sequences</taxon>
        <taxon>metagenomes</taxon>
        <taxon>ecological metagenomes</taxon>
    </lineage>
</organism>
<proteinExistence type="predicted"/>